<name>A0A6L5TB54_9FIRM</name>
<dbReference type="GO" id="GO:0004530">
    <property type="term" value="F:deoxyribonuclease I activity"/>
    <property type="evidence" value="ECO:0007669"/>
    <property type="project" value="InterPro"/>
</dbReference>
<feature type="domain" description="CdiA toxin EC869-like" evidence="1">
    <location>
        <begin position="45"/>
        <end position="131"/>
    </location>
</feature>
<dbReference type="RefSeq" id="WP_154267166.1">
    <property type="nucleotide sequence ID" value="NZ_WKQP01000015.1"/>
</dbReference>
<dbReference type="Pfam" id="PF21111">
    <property type="entry name" value="CDI_toxin_EC869_like"/>
    <property type="match status" value="1"/>
</dbReference>
<dbReference type="InterPro" id="IPR033799">
    <property type="entry name" value="CdiA_EC869-like"/>
</dbReference>
<evidence type="ECO:0000313" key="3">
    <source>
        <dbReference type="Proteomes" id="UP000479563"/>
    </source>
</evidence>
<dbReference type="Gene3D" id="3.40.1350.110">
    <property type="match status" value="1"/>
</dbReference>
<accession>A0A6L5TB54</accession>
<evidence type="ECO:0000259" key="1">
    <source>
        <dbReference type="Pfam" id="PF21111"/>
    </source>
</evidence>
<reference evidence="2 3" key="1">
    <citation type="journal article" date="2019" name="Nat. Med.">
        <title>A library of human gut bacterial isolates paired with longitudinal multiomics data enables mechanistic microbiome research.</title>
        <authorList>
            <person name="Poyet M."/>
            <person name="Groussin M."/>
            <person name="Gibbons S.M."/>
            <person name="Avila-Pacheco J."/>
            <person name="Jiang X."/>
            <person name="Kearney S.M."/>
            <person name="Perrotta A.R."/>
            <person name="Berdy B."/>
            <person name="Zhao S."/>
            <person name="Lieberman T.D."/>
            <person name="Swanson P.K."/>
            <person name="Smith M."/>
            <person name="Roesemann S."/>
            <person name="Alexander J.E."/>
            <person name="Rich S.A."/>
            <person name="Livny J."/>
            <person name="Vlamakis H."/>
            <person name="Clish C."/>
            <person name="Bullock K."/>
            <person name="Deik A."/>
            <person name="Scott J."/>
            <person name="Pierce K.A."/>
            <person name="Xavier R.J."/>
            <person name="Alm E.J."/>
        </authorList>
    </citation>
    <scope>NUCLEOTIDE SEQUENCE [LARGE SCALE GENOMIC DNA]</scope>
    <source>
        <strain evidence="2 3">BIOML-A11</strain>
    </source>
</reference>
<dbReference type="EMBL" id="WKQP01000015">
    <property type="protein sequence ID" value="MSC60594.1"/>
    <property type="molecule type" value="Genomic_DNA"/>
</dbReference>
<protein>
    <recommendedName>
        <fullName evidence="1">CdiA toxin EC869-like domain-containing protein</fullName>
    </recommendedName>
</protein>
<evidence type="ECO:0000313" key="2">
    <source>
        <dbReference type="EMBL" id="MSC60594.1"/>
    </source>
</evidence>
<sequence length="146" mass="16808">MNFFHKIRIIEEENTQENTQDGGKFFDSGTGSGCHKWQDSAWKAKGNSLGENFPVFDRKDGNKLISTKSLDIAAQSYQNPKTLERMLNKYVDSMKNFETKYFKSSDTFKWTNGTTISKSDYNSKVLEIVFPDVIMTEVCIRSIDYI</sequence>
<comment type="caution">
    <text evidence="2">The sequence shown here is derived from an EMBL/GenBank/DDBJ whole genome shotgun (WGS) entry which is preliminary data.</text>
</comment>
<dbReference type="Proteomes" id="UP000479563">
    <property type="component" value="Unassembled WGS sequence"/>
</dbReference>
<organism evidence="2 3">
    <name type="scientific">Agathobacter rectalis</name>
    <dbReference type="NCBI Taxonomy" id="39491"/>
    <lineage>
        <taxon>Bacteria</taxon>
        <taxon>Bacillati</taxon>
        <taxon>Bacillota</taxon>
        <taxon>Clostridia</taxon>
        <taxon>Lachnospirales</taxon>
        <taxon>Lachnospiraceae</taxon>
        <taxon>Agathobacter</taxon>
    </lineage>
</organism>
<dbReference type="AlphaFoldDB" id="A0A6L5TB54"/>
<proteinExistence type="predicted"/>
<gene>
    <name evidence="2" type="ORF">GKE07_10380</name>
</gene>